<dbReference type="eggNOG" id="COG0770">
    <property type="taxonomic scope" value="Bacteria"/>
</dbReference>
<evidence type="ECO:0000256" key="3">
    <source>
        <dbReference type="ARBA" id="ARBA00022618"/>
    </source>
</evidence>
<dbReference type="Gene3D" id="3.40.1390.10">
    <property type="entry name" value="MurE/MurF, N-terminal domain"/>
    <property type="match status" value="1"/>
</dbReference>
<dbReference type="Pfam" id="PF02875">
    <property type="entry name" value="Mur_ligase_C"/>
    <property type="match status" value="1"/>
</dbReference>
<keyword evidence="16" id="KW-1185">Reference proteome</keyword>
<keyword evidence="8 10" id="KW-0131">Cell cycle</keyword>
<keyword evidence="6 10" id="KW-0133">Cell shape</keyword>
<dbReference type="GO" id="GO:0051301">
    <property type="term" value="P:cell division"/>
    <property type="evidence" value="ECO:0007669"/>
    <property type="project" value="UniProtKB-KW"/>
</dbReference>
<dbReference type="STRING" id="1385514.N782_05875"/>
<feature type="binding site" evidence="10">
    <location>
        <begin position="114"/>
        <end position="120"/>
    </location>
    <ligand>
        <name>ATP</name>
        <dbReference type="ChEBI" id="CHEBI:30616"/>
    </ligand>
</feature>
<gene>
    <name evidence="10" type="primary">murF</name>
    <name evidence="15" type="ORF">N782_05875</name>
</gene>
<evidence type="ECO:0000259" key="13">
    <source>
        <dbReference type="Pfam" id="PF02875"/>
    </source>
</evidence>
<evidence type="ECO:0000256" key="10">
    <source>
        <dbReference type="HAMAP-Rule" id="MF_02019"/>
    </source>
</evidence>
<evidence type="ECO:0000313" key="15">
    <source>
        <dbReference type="EMBL" id="KGP72432.1"/>
    </source>
</evidence>
<evidence type="ECO:0000313" key="16">
    <source>
        <dbReference type="Proteomes" id="UP000030147"/>
    </source>
</evidence>
<reference evidence="15 16" key="1">
    <citation type="journal article" date="2015" name="Stand. Genomic Sci.">
        <title>High quality draft genome sequence of the moderately halophilic bacterium Pontibacillus yanchengensis Y32(T) and comparison among Pontibacillus genomes.</title>
        <authorList>
            <person name="Huang J."/>
            <person name="Qiao Z.X."/>
            <person name="Tang J.W."/>
            <person name="Wang G."/>
        </authorList>
    </citation>
    <scope>NUCLEOTIDE SEQUENCE [LARGE SCALE GENOMIC DNA]</scope>
    <source>
        <strain evidence="15 16">Y32</strain>
    </source>
</reference>
<dbReference type="EC" id="6.3.2.10" evidence="10 11"/>
<dbReference type="InterPro" id="IPR035911">
    <property type="entry name" value="MurE/MurF_N"/>
</dbReference>
<name>A0A0A2T9G3_9BACI</name>
<dbReference type="InterPro" id="IPR005863">
    <property type="entry name" value="UDP-N-AcMur_synth"/>
</dbReference>
<feature type="domain" description="Mur ligase central" evidence="14">
    <location>
        <begin position="112"/>
        <end position="292"/>
    </location>
</feature>
<dbReference type="AlphaFoldDB" id="A0A0A2T9G3"/>
<comment type="function">
    <text evidence="10 11">Involved in cell wall formation. Catalyzes the final step in the synthesis of UDP-N-acetylmuramoyl-pentapeptide, the precursor of murein.</text>
</comment>
<comment type="pathway">
    <text evidence="10 11">Cell wall biogenesis; peptidoglycan biosynthesis.</text>
</comment>
<dbReference type="Pfam" id="PF08245">
    <property type="entry name" value="Mur_ligase_M"/>
    <property type="match status" value="1"/>
</dbReference>
<dbReference type="Proteomes" id="UP000030147">
    <property type="component" value="Unassembled WGS sequence"/>
</dbReference>
<comment type="similarity">
    <text evidence="10">Belongs to the MurCDEF family. MurF subfamily.</text>
</comment>
<dbReference type="GO" id="GO:0005737">
    <property type="term" value="C:cytoplasm"/>
    <property type="evidence" value="ECO:0007669"/>
    <property type="project" value="UniProtKB-SubCell"/>
</dbReference>
<sequence>MKFTTKWMAAYFPEYKGAADTEIPIHHIYTDTRQKTDRGLFVPLEGETFDGHSFLKSAINNGAVAAFWNKEKPIPEFVPTDFPLFLVDDTLIALQQLAHTFRTEINPKVIGVTGSNGKTTTKDFIASVLSQNYKTHKTKGNFNNHIGLPLTILSMDQTTEVLVLEMGMNHFGEIERLSFISEPDVAVITNIGESHIENLGSREGIAQAKTEILAGLKSNGKVIIDGDEPLLAPLHTREGVLSCGFDEKNKFVLSDCKMDDTGTRFTINQNINYMIQVPGNHNVKNASFAIIIGELLNMNQEHIQEGLSSIELTGMRLERITGKYGTTILNDAYNASPTSMKASIDVVKELPNFSRKILVLGDIFELGALSEMLHRSIADAISEPIDMVIAIGEEAPYIVEEMKKKELAIEAHSFKTKEEAVDILESTLSEETVILLKASRLMEFETLLEHLVEKE</sequence>
<evidence type="ECO:0000256" key="1">
    <source>
        <dbReference type="ARBA" id="ARBA00022490"/>
    </source>
</evidence>
<keyword evidence="3 10" id="KW-0132">Cell division</keyword>
<dbReference type="GO" id="GO:0005524">
    <property type="term" value="F:ATP binding"/>
    <property type="evidence" value="ECO:0007669"/>
    <property type="project" value="UniProtKB-UniRule"/>
</dbReference>
<dbReference type="InterPro" id="IPR036565">
    <property type="entry name" value="Mur-like_cat_sf"/>
</dbReference>
<evidence type="ECO:0000256" key="11">
    <source>
        <dbReference type="RuleBase" id="RU004136"/>
    </source>
</evidence>
<evidence type="ECO:0000256" key="8">
    <source>
        <dbReference type="ARBA" id="ARBA00023306"/>
    </source>
</evidence>
<feature type="domain" description="Mur ligase N-terminal catalytic" evidence="12">
    <location>
        <begin position="25"/>
        <end position="102"/>
    </location>
</feature>
<dbReference type="Gene3D" id="3.90.190.20">
    <property type="entry name" value="Mur ligase, C-terminal domain"/>
    <property type="match status" value="1"/>
</dbReference>
<keyword evidence="7 10" id="KW-0573">Peptidoglycan synthesis</keyword>
<dbReference type="RefSeq" id="WP_036819993.1">
    <property type="nucleotide sequence ID" value="NZ_AVBF01000030.1"/>
</dbReference>
<dbReference type="NCBIfam" id="TIGR01143">
    <property type="entry name" value="murF"/>
    <property type="match status" value="1"/>
</dbReference>
<organism evidence="15 16">
    <name type="scientific">Pontibacillus yanchengensis Y32</name>
    <dbReference type="NCBI Taxonomy" id="1385514"/>
    <lineage>
        <taxon>Bacteria</taxon>
        <taxon>Bacillati</taxon>
        <taxon>Bacillota</taxon>
        <taxon>Bacilli</taxon>
        <taxon>Bacillales</taxon>
        <taxon>Bacillaceae</taxon>
        <taxon>Pontibacillus</taxon>
    </lineage>
</organism>
<keyword evidence="9 10" id="KW-0961">Cell wall biogenesis/degradation</keyword>
<dbReference type="InterPro" id="IPR036615">
    <property type="entry name" value="Mur_ligase_C_dom_sf"/>
</dbReference>
<dbReference type="SUPFAM" id="SSF53623">
    <property type="entry name" value="MurD-like peptide ligases, catalytic domain"/>
    <property type="match status" value="1"/>
</dbReference>
<dbReference type="HAMAP" id="MF_02019">
    <property type="entry name" value="MurF"/>
    <property type="match status" value="1"/>
</dbReference>
<dbReference type="GO" id="GO:0009252">
    <property type="term" value="P:peptidoglycan biosynthetic process"/>
    <property type="evidence" value="ECO:0007669"/>
    <property type="project" value="UniProtKB-UniRule"/>
</dbReference>
<evidence type="ECO:0000256" key="2">
    <source>
        <dbReference type="ARBA" id="ARBA00022598"/>
    </source>
</evidence>
<dbReference type="PANTHER" id="PTHR43024:SF1">
    <property type="entry name" value="UDP-N-ACETYLMURAMOYL-TRIPEPTIDE--D-ALANYL-D-ALANINE LIGASE"/>
    <property type="match status" value="1"/>
</dbReference>
<evidence type="ECO:0000256" key="6">
    <source>
        <dbReference type="ARBA" id="ARBA00022960"/>
    </source>
</evidence>
<evidence type="ECO:0000256" key="5">
    <source>
        <dbReference type="ARBA" id="ARBA00022840"/>
    </source>
</evidence>
<evidence type="ECO:0000256" key="7">
    <source>
        <dbReference type="ARBA" id="ARBA00022984"/>
    </source>
</evidence>
<comment type="caution">
    <text evidence="15">The sequence shown here is derived from an EMBL/GenBank/DDBJ whole genome shotgun (WGS) entry which is preliminary data.</text>
</comment>
<dbReference type="Gene3D" id="3.40.1190.10">
    <property type="entry name" value="Mur-like, catalytic domain"/>
    <property type="match status" value="1"/>
</dbReference>
<protein>
    <recommendedName>
        <fullName evidence="10 11">UDP-N-acetylmuramoyl-tripeptide--D-alanyl-D-alanine ligase</fullName>
        <ecNumber evidence="10 11">6.3.2.10</ecNumber>
    </recommendedName>
    <alternativeName>
        <fullName evidence="10">D-alanyl-D-alanine-adding enzyme</fullName>
    </alternativeName>
</protein>
<dbReference type="InterPro" id="IPR000713">
    <property type="entry name" value="Mur_ligase_N"/>
</dbReference>
<accession>A0A0A2T9G3</accession>
<dbReference type="SUPFAM" id="SSF63418">
    <property type="entry name" value="MurE/MurF N-terminal domain"/>
    <property type="match status" value="1"/>
</dbReference>
<evidence type="ECO:0000259" key="12">
    <source>
        <dbReference type="Pfam" id="PF01225"/>
    </source>
</evidence>
<dbReference type="OrthoDB" id="9801978at2"/>
<dbReference type="PANTHER" id="PTHR43024">
    <property type="entry name" value="UDP-N-ACETYLMURAMOYL-TRIPEPTIDE--D-ALANYL-D-ALANINE LIGASE"/>
    <property type="match status" value="1"/>
</dbReference>
<keyword evidence="5 10" id="KW-0067">ATP-binding</keyword>
<evidence type="ECO:0000256" key="9">
    <source>
        <dbReference type="ARBA" id="ARBA00023316"/>
    </source>
</evidence>
<dbReference type="InterPro" id="IPR051046">
    <property type="entry name" value="MurCDEF_CellWall_CoF430Synth"/>
</dbReference>
<evidence type="ECO:0000259" key="14">
    <source>
        <dbReference type="Pfam" id="PF08245"/>
    </source>
</evidence>
<dbReference type="UniPathway" id="UPA00219"/>
<dbReference type="GO" id="GO:0047480">
    <property type="term" value="F:UDP-N-acetylmuramoyl-tripeptide-D-alanyl-D-alanine ligase activity"/>
    <property type="evidence" value="ECO:0007669"/>
    <property type="project" value="UniProtKB-UniRule"/>
</dbReference>
<dbReference type="GO" id="GO:0071555">
    <property type="term" value="P:cell wall organization"/>
    <property type="evidence" value="ECO:0007669"/>
    <property type="project" value="UniProtKB-KW"/>
</dbReference>
<dbReference type="InterPro" id="IPR013221">
    <property type="entry name" value="Mur_ligase_cen"/>
</dbReference>
<evidence type="ECO:0000256" key="4">
    <source>
        <dbReference type="ARBA" id="ARBA00022741"/>
    </source>
</evidence>
<dbReference type="GO" id="GO:0008360">
    <property type="term" value="P:regulation of cell shape"/>
    <property type="evidence" value="ECO:0007669"/>
    <property type="project" value="UniProtKB-KW"/>
</dbReference>
<dbReference type="InterPro" id="IPR004101">
    <property type="entry name" value="Mur_ligase_C"/>
</dbReference>
<comment type="subcellular location">
    <subcellularLocation>
        <location evidence="10 11">Cytoplasm</location>
    </subcellularLocation>
</comment>
<dbReference type="EMBL" id="AVBF01000030">
    <property type="protein sequence ID" value="KGP72432.1"/>
    <property type="molecule type" value="Genomic_DNA"/>
</dbReference>
<keyword evidence="1 10" id="KW-0963">Cytoplasm</keyword>
<keyword evidence="2 10" id="KW-0436">Ligase</keyword>
<keyword evidence="4 10" id="KW-0547">Nucleotide-binding</keyword>
<comment type="catalytic activity">
    <reaction evidence="10 11">
        <text>D-alanyl-D-alanine + UDP-N-acetyl-alpha-D-muramoyl-L-alanyl-gamma-D-glutamyl-meso-2,6-diaminopimelate + ATP = UDP-N-acetyl-alpha-D-muramoyl-L-alanyl-gamma-D-glutamyl-meso-2,6-diaminopimeloyl-D-alanyl-D-alanine + ADP + phosphate + H(+)</text>
        <dbReference type="Rhea" id="RHEA:28374"/>
        <dbReference type="ChEBI" id="CHEBI:15378"/>
        <dbReference type="ChEBI" id="CHEBI:30616"/>
        <dbReference type="ChEBI" id="CHEBI:43474"/>
        <dbReference type="ChEBI" id="CHEBI:57822"/>
        <dbReference type="ChEBI" id="CHEBI:61386"/>
        <dbReference type="ChEBI" id="CHEBI:83905"/>
        <dbReference type="ChEBI" id="CHEBI:456216"/>
        <dbReference type="EC" id="6.3.2.10"/>
    </reaction>
</comment>
<proteinExistence type="inferred from homology"/>
<dbReference type="SUPFAM" id="SSF53244">
    <property type="entry name" value="MurD-like peptide ligases, peptide-binding domain"/>
    <property type="match status" value="1"/>
</dbReference>
<feature type="domain" description="Mur ligase C-terminal" evidence="13">
    <location>
        <begin position="315"/>
        <end position="440"/>
    </location>
</feature>
<dbReference type="Pfam" id="PF01225">
    <property type="entry name" value="Mur_ligase"/>
    <property type="match status" value="1"/>
</dbReference>
<dbReference type="GO" id="GO:0008766">
    <property type="term" value="F:UDP-N-acetylmuramoylalanyl-D-glutamyl-2,6-diaminopimelate-D-alanyl-D-alanine ligase activity"/>
    <property type="evidence" value="ECO:0007669"/>
    <property type="project" value="RHEA"/>
</dbReference>